<comment type="caution">
    <text evidence="1">The sequence shown here is derived from an EMBL/GenBank/DDBJ whole genome shotgun (WGS) entry which is preliminary data.</text>
</comment>
<protein>
    <submittedName>
        <fullName evidence="1">Uncharacterized protein</fullName>
    </submittedName>
</protein>
<dbReference type="Proteomes" id="UP001280121">
    <property type="component" value="Unassembled WGS sequence"/>
</dbReference>
<accession>A0AAE0CL35</accession>
<proteinExistence type="predicted"/>
<keyword evidence="2" id="KW-1185">Reference proteome</keyword>
<sequence length="50" mass="5666">MVEALICTQNWLRSTSQSIKFESIVEKMKFLKGVESDFLGPTTMDPVTID</sequence>
<organism evidence="1 2">
    <name type="scientific">Dipteronia dyeriana</name>
    <dbReference type="NCBI Taxonomy" id="168575"/>
    <lineage>
        <taxon>Eukaryota</taxon>
        <taxon>Viridiplantae</taxon>
        <taxon>Streptophyta</taxon>
        <taxon>Embryophyta</taxon>
        <taxon>Tracheophyta</taxon>
        <taxon>Spermatophyta</taxon>
        <taxon>Magnoliopsida</taxon>
        <taxon>eudicotyledons</taxon>
        <taxon>Gunneridae</taxon>
        <taxon>Pentapetalae</taxon>
        <taxon>rosids</taxon>
        <taxon>malvids</taxon>
        <taxon>Sapindales</taxon>
        <taxon>Sapindaceae</taxon>
        <taxon>Hippocastanoideae</taxon>
        <taxon>Acereae</taxon>
        <taxon>Dipteronia</taxon>
    </lineage>
</organism>
<gene>
    <name evidence="1" type="ORF">Ddye_008204</name>
</gene>
<evidence type="ECO:0000313" key="2">
    <source>
        <dbReference type="Proteomes" id="UP001280121"/>
    </source>
</evidence>
<evidence type="ECO:0000313" key="1">
    <source>
        <dbReference type="EMBL" id="KAK2655152.1"/>
    </source>
</evidence>
<reference evidence="1" key="1">
    <citation type="journal article" date="2023" name="Plant J.">
        <title>Genome sequences and population genomics provide insights into the demographic history, inbreeding, and mutation load of two 'living fossil' tree species of Dipteronia.</title>
        <authorList>
            <person name="Feng Y."/>
            <person name="Comes H.P."/>
            <person name="Chen J."/>
            <person name="Zhu S."/>
            <person name="Lu R."/>
            <person name="Zhang X."/>
            <person name="Li P."/>
            <person name="Qiu J."/>
            <person name="Olsen K.M."/>
            <person name="Qiu Y."/>
        </authorList>
    </citation>
    <scope>NUCLEOTIDE SEQUENCE</scope>
    <source>
        <strain evidence="1">KIB01</strain>
    </source>
</reference>
<dbReference type="EMBL" id="JANJYI010000003">
    <property type="protein sequence ID" value="KAK2655152.1"/>
    <property type="molecule type" value="Genomic_DNA"/>
</dbReference>
<dbReference type="AlphaFoldDB" id="A0AAE0CL35"/>
<name>A0AAE0CL35_9ROSI</name>